<dbReference type="Pfam" id="PF00717">
    <property type="entry name" value="Peptidase_S24"/>
    <property type="match status" value="1"/>
</dbReference>
<name>A0A0M7I9M0_ENTCL</name>
<gene>
    <name evidence="2" type="primary">umuD_4</name>
    <name evidence="2" type="ORF">NCTC10005_06358</name>
</gene>
<accession>A0A0M7I9M0</accession>
<dbReference type="Gene3D" id="2.10.109.10">
    <property type="entry name" value="Umud Fragment, subunit A"/>
    <property type="match status" value="1"/>
</dbReference>
<dbReference type="RefSeq" id="WP_032652866.1">
    <property type="nucleotide sequence ID" value="NZ_CP056776.1"/>
</dbReference>
<feature type="domain" description="Peptidase S24/S26A/S26B/S26C" evidence="1">
    <location>
        <begin position="1"/>
        <end position="77"/>
    </location>
</feature>
<keyword evidence="2" id="KW-0378">Hydrolase</keyword>
<dbReference type="GO" id="GO:0016787">
    <property type="term" value="F:hydrolase activity"/>
    <property type="evidence" value="ECO:0007669"/>
    <property type="project" value="UniProtKB-KW"/>
</dbReference>
<dbReference type="SUPFAM" id="SSF51306">
    <property type="entry name" value="LexA/Signal peptidase"/>
    <property type="match status" value="1"/>
</dbReference>
<dbReference type="AlphaFoldDB" id="A0A0M7I9M0"/>
<dbReference type="InterPro" id="IPR015927">
    <property type="entry name" value="Peptidase_S24_S26A/B/C"/>
</dbReference>
<protein>
    <submittedName>
        <fullName evidence="2">DNA polymerase V subunit</fullName>
        <ecNumber evidence="2">3.4.21.-</ecNumber>
    </submittedName>
</protein>
<evidence type="ECO:0000259" key="1">
    <source>
        <dbReference type="Pfam" id="PF00717"/>
    </source>
</evidence>
<organism evidence="2 3">
    <name type="scientific">Enterobacter cloacae</name>
    <dbReference type="NCBI Taxonomy" id="550"/>
    <lineage>
        <taxon>Bacteria</taxon>
        <taxon>Pseudomonadati</taxon>
        <taxon>Pseudomonadota</taxon>
        <taxon>Gammaproteobacteria</taxon>
        <taxon>Enterobacterales</taxon>
        <taxon>Enterobacteriaceae</taxon>
        <taxon>Enterobacter</taxon>
        <taxon>Enterobacter cloacae complex</taxon>
    </lineage>
</organism>
<reference evidence="2 3" key="1">
    <citation type="submission" date="2018-06" db="EMBL/GenBank/DDBJ databases">
        <authorList>
            <consortium name="Pathogen Informatics"/>
            <person name="Doyle S."/>
        </authorList>
    </citation>
    <scope>NUCLEOTIDE SEQUENCE [LARGE SCALE GENOMIC DNA]</scope>
    <source>
        <strain evidence="2 3">NCTC10005</strain>
    </source>
</reference>
<dbReference type="EC" id="3.4.21.-" evidence="2"/>
<proteinExistence type="predicted"/>
<evidence type="ECO:0000313" key="2">
    <source>
        <dbReference type="EMBL" id="STQ13533.1"/>
    </source>
</evidence>
<dbReference type="InterPro" id="IPR036286">
    <property type="entry name" value="LexA/Signal_pep-like_sf"/>
</dbReference>
<evidence type="ECO:0000313" key="3">
    <source>
        <dbReference type="Proteomes" id="UP000255106"/>
    </source>
</evidence>
<sequence length="129" mass="14266">MGFPSPAADYVESRLSLDEALIMKPAATYYMRAGETIYRCGIMKDALLVIDSSLKPCDGSLLICDCNGEFKVKRYRTYPHPHLENVANGRKERLPGNDEGISGALPIFGVITYIINDARTGEFDDCPVM</sequence>
<dbReference type="EMBL" id="UGJB01000004">
    <property type="protein sequence ID" value="STQ13533.1"/>
    <property type="molecule type" value="Genomic_DNA"/>
</dbReference>
<dbReference type="Proteomes" id="UP000255106">
    <property type="component" value="Unassembled WGS sequence"/>
</dbReference>